<name>A0A3D8SQ64_9HELO</name>
<keyword evidence="1 5" id="KW-0963">Cytoplasm</keyword>
<dbReference type="AlphaFoldDB" id="A0A3D8SQ64"/>
<dbReference type="PANTHER" id="PTHR46064">
    <property type="entry name" value="QUEUINE TRNA-RIBOSYLTRANSFERASE ACCESSORY SUBUNIT 2"/>
    <property type="match status" value="1"/>
</dbReference>
<dbReference type="PANTHER" id="PTHR46064:SF1">
    <property type="entry name" value="QUEUINE TRNA-RIBOSYLTRANSFERASE ACCESSORY SUBUNIT 2"/>
    <property type="match status" value="1"/>
</dbReference>
<feature type="binding site" evidence="5">
    <location>
        <position position="345"/>
    </location>
    <ligand>
        <name>Zn(2+)</name>
        <dbReference type="ChEBI" id="CHEBI:29105"/>
    </ligand>
</feature>
<evidence type="ECO:0000313" key="8">
    <source>
        <dbReference type="EMBL" id="RDW88334.1"/>
    </source>
</evidence>
<evidence type="ECO:0000256" key="4">
    <source>
        <dbReference type="ARBA" id="ARBA00022833"/>
    </source>
</evidence>
<keyword evidence="8" id="KW-0808">Transferase</keyword>
<dbReference type="InterPro" id="IPR036511">
    <property type="entry name" value="TGT-like_sf"/>
</dbReference>
<keyword evidence="4 5" id="KW-0862">Zinc</keyword>
<comment type="subunit">
    <text evidence="5">Heterodimer of a catalytic subunit and an accessory subunit.</text>
</comment>
<protein>
    <recommendedName>
        <fullName evidence="5">Queuine tRNA-ribosyltransferase accessory subunit 2</fullName>
    </recommendedName>
    <alternativeName>
        <fullName evidence="5">Queuine tRNA-ribosyltransferase domain-containing protein 1</fullName>
    </alternativeName>
</protein>
<keyword evidence="2 5" id="KW-0819">tRNA processing</keyword>
<dbReference type="Pfam" id="PF01702">
    <property type="entry name" value="TGT"/>
    <property type="match status" value="1"/>
</dbReference>
<gene>
    <name evidence="8" type="ORF">BP6252_00366</name>
</gene>
<comment type="function">
    <text evidence="5">Non-catalytic subunit of the queuine tRNA-ribosyltransferase (TGT) that catalyzes the base-exchange of a guanine (G) residue with queuine (Q) at position 34 (anticodon wobble position) in tRNAs with GU(N) anticodons (tRNA-Asp, -Asn, -His and -Tyr), resulting in the hypermodified nucleoside queuosine (7-(((4,5-cis-dihydroxy-2-cyclopenten-1-yl)amino)methyl)-7-deazaguanosine).</text>
</comment>
<feature type="region of interest" description="Disordered" evidence="6">
    <location>
        <begin position="408"/>
        <end position="439"/>
    </location>
</feature>
<reference evidence="8 9" key="1">
    <citation type="journal article" date="2018" name="IMA Fungus">
        <title>IMA Genome-F 9: Draft genome sequence of Annulohypoxylon stygium, Aspergillus mulundensis, Berkeleyomyces basicola (syn. Thielaviopsis basicola), Ceratocystis smalleyi, two Cercospora beticola strains, Coleophoma cylindrospora, Fusarium fracticaudum, Phialophora cf. hyalina, and Morchella septimelata.</title>
        <authorList>
            <person name="Wingfield B.D."/>
            <person name="Bills G.F."/>
            <person name="Dong Y."/>
            <person name="Huang W."/>
            <person name="Nel W.J."/>
            <person name="Swalarsk-Parry B.S."/>
            <person name="Vaghefi N."/>
            <person name="Wilken P.M."/>
            <person name="An Z."/>
            <person name="de Beer Z.W."/>
            <person name="De Vos L."/>
            <person name="Chen L."/>
            <person name="Duong T.A."/>
            <person name="Gao Y."/>
            <person name="Hammerbacher A."/>
            <person name="Kikkert J.R."/>
            <person name="Li Y."/>
            <person name="Li H."/>
            <person name="Li K."/>
            <person name="Li Q."/>
            <person name="Liu X."/>
            <person name="Ma X."/>
            <person name="Naidoo K."/>
            <person name="Pethybridge S.J."/>
            <person name="Sun J."/>
            <person name="Steenkamp E.T."/>
            <person name="van der Nest M.A."/>
            <person name="van Wyk S."/>
            <person name="Wingfield M.J."/>
            <person name="Xiong C."/>
            <person name="Yue Q."/>
            <person name="Zhang X."/>
        </authorList>
    </citation>
    <scope>NUCLEOTIDE SEQUENCE [LARGE SCALE GENOMIC DNA]</scope>
    <source>
        <strain evidence="8 9">BP6252</strain>
    </source>
</reference>
<evidence type="ECO:0000256" key="6">
    <source>
        <dbReference type="SAM" id="MobiDB-lite"/>
    </source>
</evidence>
<dbReference type="InterPro" id="IPR002616">
    <property type="entry name" value="tRNA_ribo_trans-like"/>
</dbReference>
<comment type="caution">
    <text evidence="8">The sequence shown here is derived from an EMBL/GenBank/DDBJ whole genome shotgun (WGS) entry which is preliminary data.</text>
</comment>
<accession>A0A3D8SQ64</accession>
<feature type="domain" description="tRNA-guanine(15) transglycosylase-like" evidence="7">
    <location>
        <begin position="28"/>
        <end position="404"/>
    </location>
</feature>
<feature type="binding site" evidence="5">
    <location>
        <position position="371"/>
    </location>
    <ligand>
        <name>Zn(2+)</name>
        <dbReference type="ChEBI" id="CHEBI:29105"/>
    </ligand>
</feature>
<comment type="cofactor">
    <cofactor evidence="5">
        <name>Zn(2+)</name>
        <dbReference type="ChEBI" id="CHEBI:29105"/>
    </cofactor>
    <text evidence="5">Binds 1 zinc ion per subunit.</text>
</comment>
<dbReference type="OrthoDB" id="27601at2759"/>
<dbReference type="STRING" id="1849047.A0A3D8SQ64"/>
<dbReference type="GO" id="GO:0005737">
    <property type="term" value="C:cytoplasm"/>
    <property type="evidence" value="ECO:0007669"/>
    <property type="project" value="UniProtKB-SubCell"/>
</dbReference>
<feature type="binding site" evidence="5">
    <location>
        <position position="340"/>
    </location>
    <ligand>
        <name>Zn(2+)</name>
        <dbReference type="ChEBI" id="CHEBI:29105"/>
    </ligand>
</feature>
<sequence length="472" mass="50751">MAVTGNGDAANKPSCVFEVLSAVDSDTGGARIGRLAVQGRKELNTPDFLAVSSRGVVPHLTPDVLASHTQFSGVHMALEDYIEKTGNGKKQPPILSCGGNSSPLHAFTAMPSKFMSLLTPRRTPAVSAPVANSKTSIALFTSTGFQPLTNADYIAAIRTLKPDIAVALGDIPYGVKAGAKRTAKMGDRTEQWLSELLGSKIGEQAVFASILPIDFNRQAEYIDYLLDEAASDIAGLAFYDSNLITEIPAATSISNLPRLSLDEPSSPHHILRQISLGMDIFTVPFIGFATDGGIALTFRFPQPFPDDFDQVAEGTTAASLGIDMWMPSHATSLLPFTKDCACYACTFHHRAYVQHLLSAKEMLGWILLQIHNHHTMSCFFASIRESIARGTFDEDCLAFARAYESELPEKSGQGPRARGYHFKTEGPGESKKNKAAWGDLGSEEKAAVVDSALAPDDGAHELENKGFAEVAE</sequence>
<dbReference type="EMBL" id="PDLM01000001">
    <property type="protein sequence ID" value="RDW88334.1"/>
    <property type="molecule type" value="Genomic_DNA"/>
</dbReference>
<evidence type="ECO:0000259" key="7">
    <source>
        <dbReference type="Pfam" id="PF01702"/>
    </source>
</evidence>
<evidence type="ECO:0000256" key="3">
    <source>
        <dbReference type="ARBA" id="ARBA00022723"/>
    </source>
</evidence>
<feature type="compositionally biased region" description="Basic and acidic residues" evidence="6">
    <location>
        <begin position="422"/>
        <end position="432"/>
    </location>
</feature>
<evidence type="ECO:0000256" key="2">
    <source>
        <dbReference type="ARBA" id="ARBA00022694"/>
    </source>
</evidence>
<dbReference type="GO" id="GO:0046872">
    <property type="term" value="F:metal ion binding"/>
    <property type="evidence" value="ECO:0007669"/>
    <property type="project" value="UniProtKB-KW"/>
</dbReference>
<dbReference type="GO" id="GO:0006400">
    <property type="term" value="P:tRNA modification"/>
    <property type="evidence" value="ECO:0007669"/>
    <property type="project" value="InterPro"/>
</dbReference>
<proteinExistence type="inferred from homology"/>
<dbReference type="GO" id="GO:0008479">
    <property type="term" value="F:tRNA-guanosine(34) queuine transglycosylase activity"/>
    <property type="evidence" value="ECO:0007669"/>
    <property type="project" value="UniProtKB-UniRule"/>
</dbReference>
<keyword evidence="3 5" id="KW-0479">Metal-binding</keyword>
<comment type="similarity">
    <text evidence="5">Belongs to the queuine tRNA-ribosyltransferase family. QTRT2 subfamily.</text>
</comment>
<evidence type="ECO:0000313" key="9">
    <source>
        <dbReference type="Proteomes" id="UP000256645"/>
    </source>
</evidence>
<dbReference type="InterPro" id="IPR050852">
    <property type="entry name" value="Queuine_tRNA-ribosyltrfase"/>
</dbReference>
<dbReference type="InterPro" id="IPR028592">
    <property type="entry name" value="QTRTD1"/>
</dbReference>
<feature type="binding site" evidence="5">
    <location>
        <position position="342"/>
    </location>
    <ligand>
        <name>Zn(2+)</name>
        <dbReference type="ChEBI" id="CHEBI:29105"/>
    </ligand>
</feature>
<keyword evidence="9" id="KW-1185">Reference proteome</keyword>
<organism evidence="8 9">
    <name type="scientific">Coleophoma cylindrospora</name>
    <dbReference type="NCBI Taxonomy" id="1849047"/>
    <lineage>
        <taxon>Eukaryota</taxon>
        <taxon>Fungi</taxon>
        <taxon>Dikarya</taxon>
        <taxon>Ascomycota</taxon>
        <taxon>Pezizomycotina</taxon>
        <taxon>Leotiomycetes</taxon>
        <taxon>Helotiales</taxon>
        <taxon>Dermateaceae</taxon>
        <taxon>Coleophoma</taxon>
    </lineage>
</organism>
<evidence type="ECO:0000256" key="5">
    <source>
        <dbReference type="HAMAP-Rule" id="MF_03043"/>
    </source>
</evidence>
<dbReference type="SUPFAM" id="SSF51713">
    <property type="entry name" value="tRNA-guanine transglycosylase"/>
    <property type="match status" value="1"/>
</dbReference>
<comment type="subcellular location">
    <subcellularLocation>
        <location evidence="5">Cytoplasm</location>
    </subcellularLocation>
</comment>
<dbReference type="HAMAP" id="MF_03043">
    <property type="entry name" value="QTRT2"/>
    <property type="match status" value="1"/>
</dbReference>
<dbReference type="Proteomes" id="UP000256645">
    <property type="component" value="Unassembled WGS sequence"/>
</dbReference>
<evidence type="ECO:0000256" key="1">
    <source>
        <dbReference type="ARBA" id="ARBA00022490"/>
    </source>
</evidence>
<dbReference type="Gene3D" id="3.20.20.105">
    <property type="entry name" value="Queuine tRNA-ribosyltransferase-like"/>
    <property type="match status" value="1"/>
</dbReference>